<dbReference type="Gene3D" id="2.180.10.10">
    <property type="entry name" value="RHS repeat-associated core"/>
    <property type="match status" value="1"/>
</dbReference>
<dbReference type="PRINTS" id="PR00394">
    <property type="entry name" value="RHSPROTEIN"/>
</dbReference>
<sequence length="237" mass="26943">MVWCNYEYAWGGRYNHFYKEQSLNNCVIIESDLQPIRFQGQFYDVETGLHYNRFRYYDSDVGMFIQRDPIGLLGGLNTFQYAPNPILFIDPFGLATLWGRKGFNKWFDNASVADVQNAMNNSVTQKEITSALRAGGGKHEWFPVSMAAKAKELGFTAKELKALSTPTKDVYFINIPDPKNPSKLLDGQHPTKGVSNTRASSNAHKMLMDKLDDAKTKQDARQIINDFVKNHTKRGCI</sequence>
<proteinExistence type="predicted"/>
<dbReference type="RefSeq" id="WP_076556055.1">
    <property type="nucleotide sequence ID" value="NZ_FTNU01000021.1"/>
</dbReference>
<dbReference type="Proteomes" id="UP000187495">
    <property type="component" value="Unassembled WGS sequence"/>
</dbReference>
<protein>
    <submittedName>
        <fullName evidence="1">RHS repeat-associated core domain-containing protein</fullName>
    </submittedName>
</protein>
<dbReference type="PANTHER" id="PTHR32305">
    <property type="match status" value="1"/>
</dbReference>
<evidence type="ECO:0000313" key="1">
    <source>
        <dbReference type="EMBL" id="SIS06262.1"/>
    </source>
</evidence>
<accession>A0A1N7G0Z3</accession>
<organism evidence="1 2">
    <name type="scientific">Moraxella cuniculi DSM 21768</name>
    <dbReference type="NCBI Taxonomy" id="1122245"/>
    <lineage>
        <taxon>Bacteria</taxon>
        <taxon>Pseudomonadati</taxon>
        <taxon>Pseudomonadota</taxon>
        <taxon>Gammaproteobacteria</taxon>
        <taxon>Moraxellales</taxon>
        <taxon>Moraxellaceae</taxon>
        <taxon>Moraxella</taxon>
    </lineage>
</organism>
<dbReference type="PANTHER" id="PTHR32305:SF15">
    <property type="entry name" value="PROTEIN RHSA-RELATED"/>
    <property type="match status" value="1"/>
</dbReference>
<name>A0A1N7G0Z3_9GAMM</name>
<dbReference type="NCBIfam" id="TIGR03696">
    <property type="entry name" value="Rhs_assc_core"/>
    <property type="match status" value="1"/>
</dbReference>
<dbReference type="InterPro" id="IPR050708">
    <property type="entry name" value="T6SS_VgrG/RHS"/>
</dbReference>
<dbReference type="EMBL" id="FTNU01000021">
    <property type="protein sequence ID" value="SIS06262.1"/>
    <property type="molecule type" value="Genomic_DNA"/>
</dbReference>
<dbReference type="InterPro" id="IPR022385">
    <property type="entry name" value="Rhs_assc_core"/>
</dbReference>
<gene>
    <name evidence="1" type="ORF">SAMN02745664_12123</name>
</gene>
<dbReference type="AlphaFoldDB" id="A0A1N7G0Z3"/>
<keyword evidence="2" id="KW-1185">Reference proteome</keyword>
<reference evidence="2" key="1">
    <citation type="submission" date="2017-01" db="EMBL/GenBank/DDBJ databases">
        <authorList>
            <person name="Varghese N."/>
            <person name="Submissions S."/>
        </authorList>
    </citation>
    <scope>NUCLEOTIDE SEQUENCE [LARGE SCALE GENOMIC DNA]</scope>
    <source>
        <strain evidence="2">DSM 21768</strain>
    </source>
</reference>
<evidence type="ECO:0000313" key="2">
    <source>
        <dbReference type="Proteomes" id="UP000187495"/>
    </source>
</evidence>
<dbReference type="STRING" id="34061.B0189_01980"/>